<feature type="domain" description="Transcription regulator BetR N-terminal" evidence="1">
    <location>
        <begin position="27"/>
        <end position="74"/>
    </location>
</feature>
<accession>A0ABS9BUX8</accession>
<dbReference type="Pfam" id="PF08667">
    <property type="entry name" value="BetR"/>
    <property type="match status" value="1"/>
</dbReference>
<dbReference type="EMBL" id="JAKEVZ010000005">
    <property type="protein sequence ID" value="MCF1750981.1"/>
    <property type="molecule type" value="Genomic_DNA"/>
</dbReference>
<reference evidence="2 3" key="1">
    <citation type="submission" date="2022-01" db="EMBL/GenBank/DDBJ databases">
        <title>Mariniradius saccharolyticus sp. nov., isolated from sediment of a river.</title>
        <authorList>
            <person name="Liu H."/>
        </authorList>
    </citation>
    <scope>NUCLEOTIDE SEQUENCE [LARGE SCALE GENOMIC DNA]</scope>
    <source>
        <strain evidence="2 3">RY-2</strain>
    </source>
</reference>
<evidence type="ECO:0000313" key="3">
    <source>
        <dbReference type="Proteomes" id="UP001201449"/>
    </source>
</evidence>
<keyword evidence="3" id="KW-1185">Reference proteome</keyword>
<dbReference type="Proteomes" id="UP001201449">
    <property type="component" value="Unassembled WGS sequence"/>
</dbReference>
<evidence type="ECO:0000259" key="1">
    <source>
        <dbReference type="Pfam" id="PF08667"/>
    </source>
</evidence>
<comment type="caution">
    <text evidence="2">The sequence shown here is derived from an EMBL/GenBank/DDBJ whole genome shotgun (WGS) entry which is preliminary data.</text>
</comment>
<protein>
    <recommendedName>
        <fullName evidence="1">Transcription regulator BetR N-terminal domain-containing protein</fullName>
    </recommendedName>
</protein>
<dbReference type="RefSeq" id="WP_234861031.1">
    <property type="nucleotide sequence ID" value="NZ_JAKEVZ010000005.1"/>
</dbReference>
<gene>
    <name evidence="2" type="ORF">L0U89_07845</name>
</gene>
<evidence type="ECO:0000313" key="2">
    <source>
        <dbReference type="EMBL" id="MCF1750981.1"/>
    </source>
</evidence>
<dbReference type="InterPro" id="IPR013975">
    <property type="entry name" value="Tscrpt_reg_BetR_N"/>
</dbReference>
<name>A0ABS9BUX8_9BACT</name>
<organism evidence="2 3">
    <name type="scientific">Mariniradius sediminis</name>
    <dbReference type="NCBI Taxonomy" id="2909237"/>
    <lineage>
        <taxon>Bacteria</taxon>
        <taxon>Pseudomonadati</taxon>
        <taxon>Bacteroidota</taxon>
        <taxon>Cytophagia</taxon>
        <taxon>Cytophagales</taxon>
        <taxon>Cyclobacteriaceae</taxon>
        <taxon>Mariniradius</taxon>
    </lineage>
</organism>
<sequence length="333" mass="39344">MGTSEIQVQFFQHVKNLLPPYKSLVDEISDLLEISNDSAYRRIRGEKFIDLEEIKKISQHFNISLDQVFNLESNAIVFHGKLNSFTKDSFGDWLADALKQLQFIYSQKSKHIYYLVKDMPPFYQFYYPELASFKYFFWMKSILNLENLRNERFSMNNPMFQPLKETGLKIIQVYNMIPTTEIWNEEGINVTIKQIFMYYEMGIVQSADDARLLYSQLTDLVNHLEKMAESGKKFDIGKQPTNDSAPYNMFVNEMVIGDNTFLAQLDNFRITYLNHSVMYFIGSMDPKFNDALFFNLDNLMKKSTLISSVGEKERRQFFNRLRRKIEEKMNLLV</sequence>
<proteinExistence type="predicted"/>